<proteinExistence type="predicted"/>
<gene>
    <name evidence="3" type="ORF">TCNE_LOCUS15408</name>
</gene>
<organism evidence="4 5">
    <name type="scientific">Toxocara canis</name>
    <name type="common">Canine roundworm</name>
    <dbReference type="NCBI Taxonomy" id="6265"/>
    <lineage>
        <taxon>Eukaryota</taxon>
        <taxon>Metazoa</taxon>
        <taxon>Ecdysozoa</taxon>
        <taxon>Nematoda</taxon>
        <taxon>Chromadorea</taxon>
        <taxon>Rhabditida</taxon>
        <taxon>Spirurina</taxon>
        <taxon>Ascaridomorpha</taxon>
        <taxon>Ascaridoidea</taxon>
        <taxon>Toxocaridae</taxon>
        <taxon>Toxocara</taxon>
    </lineage>
</organism>
<feature type="signal peptide" evidence="2">
    <location>
        <begin position="1"/>
        <end position="24"/>
    </location>
</feature>
<accession>A0A183V3T8</accession>
<dbReference type="AlphaFoldDB" id="A0A183V3T8"/>
<evidence type="ECO:0000256" key="1">
    <source>
        <dbReference type="SAM" id="MobiDB-lite"/>
    </source>
</evidence>
<sequence>MFSQHLVLIRRLLIIAILVNNSCGKVEIHSDKHHDGAATVGSFSKSVKDERLDSENHAKLYRNALKLKRREQLNAVKTILAIDNAKKRKVLVLDLVSGMQKVIDEAKQLIEKANYNAGDAFPFANTQLKEAIGNVVENTAFFCEFALRLPSIIGKKYLNDYKLRSTVDWAYKFSEAADLYDEVAQKLLNLCGQELNVITREENFVNPYDKKFIKEEIEREAVRRMKEAQEKKAQQKKMEKMKKKERKPTLSKTEL</sequence>
<feature type="region of interest" description="Disordered" evidence="1">
    <location>
        <begin position="224"/>
        <end position="255"/>
    </location>
</feature>
<evidence type="ECO:0000313" key="4">
    <source>
        <dbReference type="Proteomes" id="UP000050794"/>
    </source>
</evidence>
<feature type="chain" id="PRO_5044553586" evidence="2">
    <location>
        <begin position="25"/>
        <end position="255"/>
    </location>
</feature>
<evidence type="ECO:0000313" key="3">
    <source>
        <dbReference type="EMBL" id="VDM46729.1"/>
    </source>
</evidence>
<dbReference type="InterPro" id="IPR026321">
    <property type="entry name" value="CC134"/>
</dbReference>
<dbReference type="EMBL" id="UYWY01022841">
    <property type="protein sequence ID" value="VDM46729.1"/>
    <property type="molecule type" value="Genomic_DNA"/>
</dbReference>
<protein>
    <submittedName>
        <fullName evidence="5">Coiled-coil domain-containing protein</fullName>
    </submittedName>
</protein>
<reference evidence="5" key="1">
    <citation type="submission" date="2016-06" db="UniProtKB">
        <authorList>
            <consortium name="WormBaseParasite"/>
        </authorList>
    </citation>
    <scope>IDENTIFICATION</scope>
</reference>
<dbReference type="PANTHER" id="PTHR14735:SF1">
    <property type="entry name" value="COILED-COIL DOMAIN-CONTAINING PROTEIN 134"/>
    <property type="match status" value="1"/>
</dbReference>
<keyword evidence="4" id="KW-1185">Reference proteome</keyword>
<dbReference type="Proteomes" id="UP000050794">
    <property type="component" value="Unassembled WGS sequence"/>
</dbReference>
<dbReference type="Pfam" id="PF15002">
    <property type="entry name" value="ERK-JNK_inhib"/>
    <property type="match status" value="1"/>
</dbReference>
<name>A0A183V3T8_TOXCA</name>
<evidence type="ECO:0000313" key="5">
    <source>
        <dbReference type="WBParaSite" id="TCNE_0001540901-mRNA-1"/>
    </source>
</evidence>
<keyword evidence="2" id="KW-0732">Signal</keyword>
<feature type="compositionally biased region" description="Basic and acidic residues" evidence="1">
    <location>
        <begin position="224"/>
        <end position="238"/>
    </location>
</feature>
<reference evidence="3 4" key="2">
    <citation type="submission" date="2018-11" db="EMBL/GenBank/DDBJ databases">
        <authorList>
            <consortium name="Pathogen Informatics"/>
        </authorList>
    </citation>
    <scope>NUCLEOTIDE SEQUENCE [LARGE SCALE GENOMIC DNA]</scope>
</reference>
<evidence type="ECO:0000256" key="2">
    <source>
        <dbReference type="SAM" id="SignalP"/>
    </source>
</evidence>
<dbReference type="WBParaSite" id="TCNE_0001540901-mRNA-1">
    <property type="protein sequence ID" value="TCNE_0001540901-mRNA-1"/>
    <property type="gene ID" value="TCNE_0001540901"/>
</dbReference>
<dbReference type="PANTHER" id="PTHR14735">
    <property type="entry name" value="COILED-COIL DOMAIN-CONTAINING PROTEIN 134"/>
    <property type="match status" value="1"/>
</dbReference>